<gene>
    <name evidence="1" type="ORF">SAMN02927925_02416</name>
</gene>
<dbReference type="Pfam" id="PF04170">
    <property type="entry name" value="NlpE"/>
    <property type="match status" value="1"/>
</dbReference>
<accession>A0A1G4W4S4</accession>
<sequence length="150" mass="16625">MKQQILALAVFTLTCTSCKNEVKNEATTPVATVDSTTTAPDRHTSENALDWNGTYEGVIPCADCPGIETELTLREDKTYSLSVLYQDREKKPTVTQGSFTFDATGSIITLDKNGDQNKYKVAEGCIMMLDKDGKEIESDLKENYILKKNN</sequence>
<dbReference type="STRING" id="329186.SAMN02927925_02416"/>
<dbReference type="Gene3D" id="2.40.128.640">
    <property type="match status" value="1"/>
</dbReference>
<dbReference type="AlphaFoldDB" id="A0A1G4W4S4"/>
<keyword evidence="1" id="KW-0449">Lipoprotein</keyword>
<name>A0A1G4W4S4_9FLAO</name>
<organism evidence="1 2">
    <name type="scientific">Flavobacterium saliperosum</name>
    <dbReference type="NCBI Taxonomy" id="329186"/>
    <lineage>
        <taxon>Bacteria</taxon>
        <taxon>Pseudomonadati</taxon>
        <taxon>Bacteroidota</taxon>
        <taxon>Flavobacteriia</taxon>
        <taxon>Flavobacteriales</taxon>
        <taxon>Flavobacteriaceae</taxon>
        <taxon>Flavobacterium</taxon>
    </lineage>
</organism>
<dbReference type="InterPro" id="IPR007298">
    <property type="entry name" value="Cu-R_lipoprotein_NlpE"/>
</dbReference>
<dbReference type="EMBL" id="FMTY01000007">
    <property type="protein sequence ID" value="SCX16751.1"/>
    <property type="molecule type" value="Genomic_DNA"/>
</dbReference>
<protein>
    <submittedName>
        <fullName evidence="1">Uncharacterized lipoprotein NlpE involved in copper resistance</fullName>
    </submittedName>
</protein>
<proteinExistence type="predicted"/>
<dbReference type="RefSeq" id="WP_023577631.1">
    <property type="nucleotide sequence ID" value="NZ_CBCSBQ010000015.1"/>
</dbReference>
<evidence type="ECO:0000313" key="1">
    <source>
        <dbReference type="EMBL" id="SCX16751.1"/>
    </source>
</evidence>
<dbReference type="eggNOG" id="COG3015">
    <property type="taxonomic scope" value="Bacteria"/>
</dbReference>
<evidence type="ECO:0000313" key="2">
    <source>
        <dbReference type="Proteomes" id="UP000182124"/>
    </source>
</evidence>
<dbReference type="Proteomes" id="UP000182124">
    <property type="component" value="Unassembled WGS sequence"/>
</dbReference>
<reference evidence="1 2" key="1">
    <citation type="submission" date="2016-10" db="EMBL/GenBank/DDBJ databases">
        <authorList>
            <person name="de Groot N.N."/>
        </authorList>
    </citation>
    <scope>NUCLEOTIDE SEQUENCE [LARGE SCALE GENOMIC DNA]</scope>
    <source>
        <strain evidence="1 2">CGMCC 1.3801</strain>
    </source>
</reference>